<name>A0A8H2WNF1_9AGAM</name>
<dbReference type="AlphaFoldDB" id="A0A8H2WNF1"/>
<sequence length="439" mass="50092">MNYHNPYGPKLDEYLSLRRLGAGVFLSVTEAPCEHKLQAAIESLCSSDNVHCETFETILSMERTPTCAYLYLLLSDVKVFPSCIRLLRAYCQEGRGILDHAYGFLCLQVMALSVEIAKLNQAKQLDIVLQILTQAAVQFPAFDLLSHYSRKLEINEFCEDEYLRPSPQLLGWHTDPDTRLETCLTCIGGCNIQDVQFLVDELWYARSLLLEASEYAAGTFPGWCGLFYVMHDTLVKVFGNFTRRSETSKERTYWIHLLEVMRRYSVYSEASEDSSLSFLLRDCPQFAETSETSVTTPVESARVVKAYIDKIGRLPTFKYAYVTRLYGFACANYHVDAARSNEHLTNICAASLEEYWAELLRANRLDVGQWYQLSNTIAATSTMLLTWRNHPVNESLLLSILTHVDFFELLGRMILFPMSIDGETFGSKCFTVFPRLLIP</sequence>
<proteinExistence type="predicted"/>
<evidence type="ECO:0000313" key="1">
    <source>
        <dbReference type="EMBL" id="CAE6397122.1"/>
    </source>
</evidence>
<dbReference type="Proteomes" id="UP000663841">
    <property type="component" value="Unassembled WGS sequence"/>
</dbReference>
<organism evidence="1 2">
    <name type="scientific">Rhizoctonia solani</name>
    <dbReference type="NCBI Taxonomy" id="456999"/>
    <lineage>
        <taxon>Eukaryota</taxon>
        <taxon>Fungi</taxon>
        <taxon>Dikarya</taxon>
        <taxon>Basidiomycota</taxon>
        <taxon>Agaricomycotina</taxon>
        <taxon>Agaricomycetes</taxon>
        <taxon>Cantharellales</taxon>
        <taxon>Ceratobasidiaceae</taxon>
        <taxon>Rhizoctonia</taxon>
    </lineage>
</organism>
<protein>
    <submittedName>
        <fullName evidence="1">Uncharacterized protein</fullName>
    </submittedName>
</protein>
<dbReference type="EMBL" id="CAJMWW010000011">
    <property type="protein sequence ID" value="CAE6397122.1"/>
    <property type="molecule type" value="Genomic_DNA"/>
</dbReference>
<gene>
    <name evidence="1" type="ORF">RDB_LOCUS3537</name>
</gene>
<evidence type="ECO:0000313" key="2">
    <source>
        <dbReference type="Proteomes" id="UP000663841"/>
    </source>
</evidence>
<comment type="caution">
    <text evidence="1">The sequence shown here is derived from an EMBL/GenBank/DDBJ whole genome shotgun (WGS) entry which is preliminary data.</text>
</comment>
<reference evidence="1" key="1">
    <citation type="submission" date="2021-01" db="EMBL/GenBank/DDBJ databases">
        <authorList>
            <person name="Kaushik A."/>
        </authorList>
    </citation>
    <scope>NUCLEOTIDE SEQUENCE</scope>
    <source>
        <strain evidence="1">AG3-T5</strain>
    </source>
</reference>
<accession>A0A8H2WNF1</accession>